<dbReference type="Pfam" id="PF12796">
    <property type="entry name" value="Ank_2"/>
    <property type="match status" value="1"/>
</dbReference>
<feature type="region of interest" description="Disordered" evidence="4">
    <location>
        <begin position="73"/>
        <end position="100"/>
    </location>
</feature>
<dbReference type="Gene3D" id="1.25.40.20">
    <property type="entry name" value="Ankyrin repeat-containing domain"/>
    <property type="match status" value="1"/>
</dbReference>
<dbReference type="InterPro" id="IPR002110">
    <property type="entry name" value="Ankyrin_rpt"/>
</dbReference>
<gene>
    <name evidence="5" type="ORF">PPAR1163_LOCUS23414</name>
</gene>
<organism evidence="5">
    <name type="scientific">Phaeomonas parva</name>
    <dbReference type="NCBI Taxonomy" id="124430"/>
    <lineage>
        <taxon>Eukaryota</taxon>
        <taxon>Sar</taxon>
        <taxon>Stramenopiles</taxon>
        <taxon>Ochrophyta</taxon>
        <taxon>Pinguiophyceae</taxon>
        <taxon>Pinguiochrysidales</taxon>
        <taxon>Pinguiochrysidaceae</taxon>
        <taxon>Phaeomonas</taxon>
    </lineage>
</organism>
<evidence type="ECO:0000256" key="3">
    <source>
        <dbReference type="PROSITE-ProRule" id="PRU00023"/>
    </source>
</evidence>
<reference evidence="5" key="1">
    <citation type="submission" date="2021-01" db="EMBL/GenBank/DDBJ databases">
        <authorList>
            <person name="Corre E."/>
            <person name="Pelletier E."/>
            <person name="Niang G."/>
            <person name="Scheremetjew M."/>
            <person name="Finn R."/>
            <person name="Kale V."/>
            <person name="Holt S."/>
            <person name="Cochrane G."/>
            <person name="Meng A."/>
            <person name="Brown T."/>
            <person name="Cohen L."/>
        </authorList>
    </citation>
    <scope>NUCLEOTIDE SEQUENCE</scope>
    <source>
        <strain evidence="5">CCMP2877</strain>
    </source>
</reference>
<proteinExistence type="predicted"/>
<feature type="compositionally biased region" description="Low complexity" evidence="4">
    <location>
        <begin position="73"/>
        <end position="82"/>
    </location>
</feature>
<accession>A0A7S1UDT9</accession>
<feature type="compositionally biased region" description="Basic and acidic residues" evidence="4">
    <location>
        <begin position="242"/>
        <end position="254"/>
    </location>
</feature>
<protein>
    <submittedName>
        <fullName evidence="5">Uncharacterized protein</fullName>
    </submittedName>
</protein>
<dbReference type="AlphaFoldDB" id="A0A7S1UDT9"/>
<feature type="compositionally biased region" description="Pro residues" evidence="4">
    <location>
        <begin position="83"/>
        <end position="96"/>
    </location>
</feature>
<evidence type="ECO:0000313" key="5">
    <source>
        <dbReference type="EMBL" id="CAD9264998.1"/>
    </source>
</evidence>
<dbReference type="PANTHER" id="PTHR24189">
    <property type="entry name" value="MYOTROPHIN"/>
    <property type="match status" value="1"/>
</dbReference>
<evidence type="ECO:0000256" key="2">
    <source>
        <dbReference type="ARBA" id="ARBA00023043"/>
    </source>
</evidence>
<feature type="region of interest" description="Disordered" evidence="4">
    <location>
        <begin position="242"/>
        <end position="280"/>
    </location>
</feature>
<dbReference type="EMBL" id="HBGJ01037116">
    <property type="protein sequence ID" value="CAD9264998.1"/>
    <property type="molecule type" value="Transcribed_RNA"/>
</dbReference>
<dbReference type="InterPro" id="IPR050745">
    <property type="entry name" value="Multifunctional_regulatory"/>
</dbReference>
<keyword evidence="2 3" id="KW-0040">ANK repeat</keyword>
<dbReference type="InterPro" id="IPR036770">
    <property type="entry name" value="Ankyrin_rpt-contain_sf"/>
</dbReference>
<feature type="compositionally biased region" description="Pro residues" evidence="4">
    <location>
        <begin position="117"/>
        <end position="130"/>
    </location>
</feature>
<dbReference type="PANTHER" id="PTHR24189:SF50">
    <property type="entry name" value="ANKYRIN REPEAT AND SOCS BOX PROTEIN 2"/>
    <property type="match status" value="1"/>
</dbReference>
<feature type="repeat" description="ANK" evidence="3">
    <location>
        <begin position="351"/>
        <end position="385"/>
    </location>
</feature>
<sequence>MDLLDAISEAISGDVSGGTTGGTNGSGSSVGDGAGATTSSTIPLPLEGILDDPVFDDLDAAVAFSASAPAAPGAGDLLMSQPLQPPQEQPATPPQTPQKRVKLEEAGAGDLLMSQPLQPPQEQPATPPQTPQKRVKLEQGVVLMRTLPKPSVKLEDLPGRVSALSGVRRQGARVGVTAGMGSPSAFSILHSKISGRGIGVSSRPVVKREVQAAATNTQPKKRESAGVAACLASSLKRKHSIENIEGKMTTDEAKTSASSSGRSLRPRRGSTRTRSQAPSERVEHLILRLMKSRGRECVPIFLPQSDLARKHTDADIEAFDMRMAMAATEGPIEDLEALLKAGRSPNACSRFGETLLHKLSRRGDTHVDKIKLLIKYGASVFICDDFGRTPLHDAFWCSEPAIEVVTVLLLAEGSRGAQLLMAIDGRGGLPTSYARVAHQDQWKKYFNAKASMIWPKRTKTT</sequence>
<evidence type="ECO:0000256" key="1">
    <source>
        <dbReference type="ARBA" id="ARBA00022737"/>
    </source>
</evidence>
<dbReference type="SUPFAM" id="SSF48403">
    <property type="entry name" value="Ankyrin repeat"/>
    <property type="match status" value="1"/>
</dbReference>
<dbReference type="PROSITE" id="PS50088">
    <property type="entry name" value="ANK_REPEAT"/>
    <property type="match status" value="1"/>
</dbReference>
<feature type="compositionally biased region" description="Gly residues" evidence="4">
    <location>
        <begin position="15"/>
        <end position="34"/>
    </location>
</feature>
<feature type="region of interest" description="Disordered" evidence="4">
    <location>
        <begin position="113"/>
        <end position="135"/>
    </location>
</feature>
<evidence type="ECO:0000256" key="4">
    <source>
        <dbReference type="SAM" id="MobiDB-lite"/>
    </source>
</evidence>
<name>A0A7S1UDT9_9STRA</name>
<feature type="region of interest" description="Disordered" evidence="4">
    <location>
        <begin position="12"/>
        <end position="39"/>
    </location>
</feature>
<keyword evidence="1" id="KW-0677">Repeat</keyword>